<dbReference type="AlphaFoldDB" id="A0A2N5UEK9"/>
<dbReference type="EMBL" id="PGCI01000164">
    <property type="protein sequence ID" value="PLW36171.1"/>
    <property type="molecule type" value="Genomic_DNA"/>
</dbReference>
<comment type="caution">
    <text evidence="1">The sequence shown here is derived from an EMBL/GenBank/DDBJ whole genome shotgun (WGS) entry which is preliminary data.</text>
</comment>
<evidence type="ECO:0000313" key="1">
    <source>
        <dbReference type="EMBL" id="PLW36171.1"/>
    </source>
</evidence>
<reference evidence="1 2" key="1">
    <citation type="submission" date="2017-11" db="EMBL/GenBank/DDBJ databases">
        <title>De novo assembly and phasing of dikaryotic genomes from two isolates of Puccinia coronata f. sp. avenae, the causal agent of oat crown rust.</title>
        <authorList>
            <person name="Miller M.E."/>
            <person name="Zhang Y."/>
            <person name="Omidvar V."/>
            <person name="Sperschneider J."/>
            <person name="Schwessinger B."/>
            <person name="Raley C."/>
            <person name="Palmer J.M."/>
            <person name="Garnica D."/>
            <person name="Upadhyaya N."/>
            <person name="Rathjen J."/>
            <person name="Taylor J.M."/>
            <person name="Park R.F."/>
            <person name="Dodds P.N."/>
            <person name="Hirsch C.D."/>
            <person name="Kianian S.F."/>
            <person name="Figueroa M."/>
        </authorList>
    </citation>
    <scope>NUCLEOTIDE SEQUENCE [LARGE SCALE GENOMIC DNA]</scope>
    <source>
        <strain evidence="1">12SD80</strain>
    </source>
</reference>
<proteinExistence type="predicted"/>
<protein>
    <submittedName>
        <fullName evidence="1">Uncharacterized protein</fullName>
    </submittedName>
</protein>
<sequence length="89" mass="9512">MASAMIRNVQSFRCPDAGRPTAVCGKGKSANDTFKRIVLAAFSKNKSGALSYKCNPSQNEVEAPFCCPEKQNNVIGVGHIPSCRPAPKN</sequence>
<evidence type="ECO:0000313" key="2">
    <source>
        <dbReference type="Proteomes" id="UP000235392"/>
    </source>
</evidence>
<dbReference type="Proteomes" id="UP000235392">
    <property type="component" value="Unassembled WGS sequence"/>
</dbReference>
<organism evidence="1 2">
    <name type="scientific">Puccinia coronata f. sp. avenae</name>
    <dbReference type="NCBI Taxonomy" id="200324"/>
    <lineage>
        <taxon>Eukaryota</taxon>
        <taxon>Fungi</taxon>
        <taxon>Dikarya</taxon>
        <taxon>Basidiomycota</taxon>
        <taxon>Pucciniomycotina</taxon>
        <taxon>Pucciniomycetes</taxon>
        <taxon>Pucciniales</taxon>
        <taxon>Pucciniaceae</taxon>
        <taxon>Puccinia</taxon>
    </lineage>
</organism>
<name>A0A2N5UEK9_9BASI</name>
<accession>A0A2N5UEK9</accession>
<gene>
    <name evidence="1" type="ORF">PCASD_10433</name>
</gene>